<organism evidence="2 3">
    <name type="scientific">Anisodus tanguticus</name>
    <dbReference type="NCBI Taxonomy" id="243964"/>
    <lineage>
        <taxon>Eukaryota</taxon>
        <taxon>Viridiplantae</taxon>
        <taxon>Streptophyta</taxon>
        <taxon>Embryophyta</taxon>
        <taxon>Tracheophyta</taxon>
        <taxon>Spermatophyta</taxon>
        <taxon>Magnoliopsida</taxon>
        <taxon>eudicotyledons</taxon>
        <taxon>Gunneridae</taxon>
        <taxon>Pentapetalae</taxon>
        <taxon>asterids</taxon>
        <taxon>lamiids</taxon>
        <taxon>Solanales</taxon>
        <taxon>Solanaceae</taxon>
        <taxon>Solanoideae</taxon>
        <taxon>Hyoscyameae</taxon>
        <taxon>Anisodus</taxon>
    </lineage>
</organism>
<keyword evidence="3" id="KW-1185">Reference proteome</keyword>
<proteinExistence type="predicted"/>
<protein>
    <submittedName>
        <fullName evidence="2">Uncharacterized protein</fullName>
    </submittedName>
</protein>
<dbReference type="EMBL" id="JAVYJV010000013">
    <property type="protein sequence ID" value="KAK4355298.1"/>
    <property type="molecule type" value="Genomic_DNA"/>
</dbReference>
<comment type="caution">
    <text evidence="2">The sequence shown here is derived from an EMBL/GenBank/DDBJ whole genome shotgun (WGS) entry which is preliminary data.</text>
</comment>
<name>A0AAE1V3U1_9SOLA</name>
<keyword evidence="1" id="KW-0472">Membrane</keyword>
<keyword evidence="1" id="KW-1133">Transmembrane helix</keyword>
<accession>A0AAE1V3U1</accession>
<evidence type="ECO:0000313" key="2">
    <source>
        <dbReference type="EMBL" id="KAK4355298.1"/>
    </source>
</evidence>
<keyword evidence="1" id="KW-0812">Transmembrane</keyword>
<dbReference type="AlphaFoldDB" id="A0AAE1V3U1"/>
<sequence length="106" mass="11227">MPAYLLTALVLDRLGRKPLGVGTMRFSGIFCLAGSLMKGDRAWKMVLMVCGVLGIFGGGIPVVVFGICGIAGGFLVLYLPEETINRTLYDTIAGLQEGEAKSQMVA</sequence>
<evidence type="ECO:0000256" key="1">
    <source>
        <dbReference type="SAM" id="Phobius"/>
    </source>
</evidence>
<evidence type="ECO:0000313" key="3">
    <source>
        <dbReference type="Proteomes" id="UP001291623"/>
    </source>
</evidence>
<dbReference type="Proteomes" id="UP001291623">
    <property type="component" value="Unassembled WGS sequence"/>
</dbReference>
<reference evidence="2" key="1">
    <citation type="submission" date="2023-12" db="EMBL/GenBank/DDBJ databases">
        <title>Genome assembly of Anisodus tanguticus.</title>
        <authorList>
            <person name="Wang Y.-J."/>
        </authorList>
    </citation>
    <scope>NUCLEOTIDE SEQUENCE</scope>
    <source>
        <strain evidence="2">KB-2021</strain>
        <tissue evidence="2">Leaf</tissue>
    </source>
</reference>
<feature type="transmembrane region" description="Helical" evidence="1">
    <location>
        <begin position="46"/>
        <end position="79"/>
    </location>
</feature>
<gene>
    <name evidence="2" type="ORF">RND71_024269</name>
</gene>